<keyword evidence="1" id="KW-0813">Transport</keyword>
<name>A0A926EAL3_9FIRM</name>
<dbReference type="Pfam" id="PF00005">
    <property type="entry name" value="ABC_tran"/>
    <property type="match status" value="1"/>
</dbReference>
<evidence type="ECO:0000256" key="1">
    <source>
        <dbReference type="ARBA" id="ARBA00022448"/>
    </source>
</evidence>
<dbReference type="GO" id="GO:0005524">
    <property type="term" value="F:ATP binding"/>
    <property type="evidence" value="ECO:0007669"/>
    <property type="project" value="UniProtKB-KW"/>
</dbReference>
<protein>
    <submittedName>
        <fullName evidence="5">ABC transporter ATP-binding protein</fullName>
    </submittedName>
</protein>
<accession>A0A926EAL3</accession>
<dbReference type="GO" id="GO:0016887">
    <property type="term" value="F:ATP hydrolysis activity"/>
    <property type="evidence" value="ECO:0007669"/>
    <property type="project" value="InterPro"/>
</dbReference>
<dbReference type="PANTHER" id="PTHR42939:SF1">
    <property type="entry name" value="ABC TRANSPORTER ATP-BINDING PROTEIN ALBC-RELATED"/>
    <property type="match status" value="1"/>
</dbReference>
<organism evidence="5 6">
    <name type="scientific">Lentihominibacter hominis</name>
    <dbReference type="NCBI Taxonomy" id="2763645"/>
    <lineage>
        <taxon>Bacteria</taxon>
        <taxon>Bacillati</taxon>
        <taxon>Bacillota</taxon>
        <taxon>Clostridia</taxon>
        <taxon>Peptostreptococcales</taxon>
        <taxon>Anaerovoracaceae</taxon>
        <taxon>Lentihominibacter</taxon>
    </lineage>
</organism>
<dbReference type="InterPro" id="IPR051782">
    <property type="entry name" value="ABC_Transporter_VariousFunc"/>
</dbReference>
<dbReference type="EMBL" id="JACRTA010000002">
    <property type="protein sequence ID" value="MBC8568626.1"/>
    <property type="molecule type" value="Genomic_DNA"/>
</dbReference>
<dbReference type="Gene3D" id="3.40.50.300">
    <property type="entry name" value="P-loop containing nucleotide triphosphate hydrolases"/>
    <property type="match status" value="1"/>
</dbReference>
<dbReference type="RefSeq" id="WP_187525368.1">
    <property type="nucleotide sequence ID" value="NZ_JACRTA010000002.1"/>
</dbReference>
<feature type="domain" description="ABC transporter" evidence="4">
    <location>
        <begin position="2"/>
        <end position="227"/>
    </location>
</feature>
<keyword evidence="2" id="KW-0547">Nucleotide-binding</keyword>
<evidence type="ECO:0000313" key="6">
    <source>
        <dbReference type="Proteomes" id="UP000610862"/>
    </source>
</evidence>
<evidence type="ECO:0000313" key="5">
    <source>
        <dbReference type="EMBL" id="MBC8568626.1"/>
    </source>
</evidence>
<reference evidence="5" key="1">
    <citation type="submission" date="2020-08" db="EMBL/GenBank/DDBJ databases">
        <title>Genome public.</title>
        <authorList>
            <person name="Liu C."/>
            <person name="Sun Q."/>
        </authorList>
    </citation>
    <scope>NUCLEOTIDE SEQUENCE</scope>
    <source>
        <strain evidence="5">NSJ-24</strain>
    </source>
</reference>
<dbReference type="Proteomes" id="UP000610862">
    <property type="component" value="Unassembled WGS sequence"/>
</dbReference>
<comment type="caution">
    <text evidence="5">The sequence shown here is derived from an EMBL/GenBank/DDBJ whole genome shotgun (WGS) entry which is preliminary data.</text>
</comment>
<sequence>MIEAECITKNFGDFTVLSDVSLKVKKGEIYGLIGYNGVGKTTLLKILSGIYRADSGTARINGRSVYENPQMKQKCFFMTEEAAFFHQFSLNKMRKFYSGYYPKWSDETFKGLVEWFGVDPVMKISRFSKGMQRQASLILAFSTRPEYLFLDEAFDGLDYSMRRQICEMFRYYVETEEASMLVSSHNLKELEDLADHIGMLCDGKLAFDGSTKYMRENYQACEFIYKEDMSGLLSVRHELLEIKKCVNEEYRKNRYYCIINGSEEEACRSLSQVGAENIQIRPIQLEEFFLKERKERDADWKEIFK</sequence>
<evidence type="ECO:0000259" key="4">
    <source>
        <dbReference type="PROSITE" id="PS50893"/>
    </source>
</evidence>
<keyword evidence="6" id="KW-1185">Reference proteome</keyword>
<dbReference type="InterPro" id="IPR003593">
    <property type="entry name" value="AAA+_ATPase"/>
</dbReference>
<dbReference type="SMART" id="SM00382">
    <property type="entry name" value="AAA"/>
    <property type="match status" value="1"/>
</dbReference>
<dbReference type="InterPro" id="IPR027417">
    <property type="entry name" value="P-loop_NTPase"/>
</dbReference>
<keyword evidence="3 5" id="KW-0067">ATP-binding</keyword>
<dbReference type="SUPFAM" id="SSF52540">
    <property type="entry name" value="P-loop containing nucleoside triphosphate hydrolases"/>
    <property type="match status" value="1"/>
</dbReference>
<dbReference type="InterPro" id="IPR003439">
    <property type="entry name" value="ABC_transporter-like_ATP-bd"/>
</dbReference>
<dbReference type="AlphaFoldDB" id="A0A926EAL3"/>
<evidence type="ECO:0000256" key="3">
    <source>
        <dbReference type="ARBA" id="ARBA00022840"/>
    </source>
</evidence>
<dbReference type="PANTHER" id="PTHR42939">
    <property type="entry name" value="ABC TRANSPORTER ATP-BINDING PROTEIN ALBC-RELATED"/>
    <property type="match status" value="1"/>
</dbReference>
<evidence type="ECO:0000256" key="2">
    <source>
        <dbReference type="ARBA" id="ARBA00022741"/>
    </source>
</evidence>
<dbReference type="PROSITE" id="PS50893">
    <property type="entry name" value="ABC_TRANSPORTER_2"/>
    <property type="match status" value="1"/>
</dbReference>
<proteinExistence type="predicted"/>
<gene>
    <name evidence="5" type="ORF">H8692_07645</name>
</gene>
<dbReference type="CDD" id="cd03230">
    <property type="entry name" value="ABC_DR_subfamily_A"/>
    <property type="match status" value="1"/>
</dbReference>